<reference evidence="1 2" key="1">
    <citation type="submission" date="2023-10" db="EMBL/GenBank/DDBJ databases">
        <title>Description of Microbulbifer bruguierae sp. nov., isolated from the sediments of mangrove plant Bruguiera sexangula and comparative genomic analyses of the genus Microbulbifer.</title>
        <authorList>
            <person name="Long M."/>
        </authorList>
    </citation>
    <scope>NUCLEOTIDE SEQUENCE [LARGE SCALE GENOMIC DNA]</scope>
    <source>
        <strain evidence="1 2">SPO729</strain>
    </source>
</reference>
<accession>A0AAU0MZ39</accession>
<dbReference type="AlphaFoldDB" id="A0AAU0MZ39"/>
<dbReference type="RefSeq" id="WP_318954425.1">
    <property type="nucleotide sequence ID" value="NZ_CP137555.1"/>
</dbReference>
<dbReference type="Pfam" id="PF12073">
    <property type="entry name" value="DUF3553"/>
    <property type="match status" value="1"/>
</dbReference>
<protein>
    <submittedName>
        <fullName evidence="1">DUF3553 domain-containing protein</fullName>
    </submittedName>
</protein>
<name>A0AAU0MZ39_9GAMM</name>
<dbReference type="KEGG" id="mpaf:R5R33_02135"/>
<dbReference type="EMBL" id="CP137555">
    <property type="protein sequence ID" value="WOX05962.1"/>
    <property type="molecule type" value="Genomic_DNA"/>
</dbReference>
<evidence type="ECO:0000313" key="2">
    <source>
        <dbReference type="Proteomes" id="UP001302477"/>
    </source>
</evidence>
<proteinExistence type="predicted"/>
<organism evidence="1 2">
    <name type="scientific">Microbulbifer pacificus</name>
    <dbReference type="NCBI Taxonomy" id="407164"/>
    <lineage>
        <taxon>Bacteria</taxon>
        <taxon>Pseudomonadati</taxon>
        <taxon>Pseudomonadota</taxon>
        <taxon>Gammaproteobacteria</taxon>
        <taxon>Cellvibrionales</taxon>
        <taxon>Microbulbiferaceae</taxon>
        <taxon>Microbulbifer</taxon>
    </lineage>
</organism>
<dbReference type="InterPro" id="IPR021938">
    <property type="entry name" value="DUF3553"/>
</dbReference>
<keyword evidence="2" id="KW-1185">Reference proteome</keyword>
<evidence type="ECO:0000313" key="1">
    <source>
        <dbReference type="EMBL" id="WOX05962.1"/>
    </source>
</evidence>
<sequence>MEFNKGDRVRNPKMLGWGVGEVLEDTAGGDRVRVFFVGAGEKLISLNHVGLEKVTGLEAAHMVLDNLKLPKAGEVIKYHSLEESVEFFKAEFPEGFYGDKYRAHERDYKDKAHRLFVEELGKDVFGQLLAEERFDEISRRALRLCNATNLIFPNEKMALKGGLLESDNQKRFSLGLYDLLYGEGELEPRFTAFARVLEHLNAAKWTTMTYFLFFAHPDTHMFVKPTIAKHASELSAFEINYKPELNWLTYKSILNFSRYLASNLEALEPRDMIDIQSFMWCIAPGNYS</sequence>
<gene>
    <name evidence="1" type="ORF">R5R33_02135</name>
</gene>
<dbReference type="Proteomes" id="UP001302477">
    <property type="component" value="Chromosome"/>
</dbReference>